<keyword evidence="2" id="KW-1185">Reference proteome</keyword>
<evidence type="ECO:0000313" key="1">
    <source>
        <dbReference type="EMBL" id="MCX7444180.1"/>
    </source>
</evidence>
<reference evidence="1" key="1">
    <citation type="submission" date="2022-11" db="EMBL/GenBank/DDBJ databases">
        <title>Corynebacterium sp. isolated from Penguins.</title>
        <authorList>
            <person name="Sedlar K."/>
            <person name="Svec P."/>
        </authorList>
    </citation>
    <scope>NUCLEOTIDE SEQUENCE</scope>
    <source>
        <strain evidence="1">P7003</strain>
    </source>
</reference>
<evidence type="ECO:0000313" key="2">
    <source>
        <dbReference type="Proteomes" id="UP001081709"/>
    </source>
</evidence>
<protein>
    <recommendedName>
        <fullName evidence="3">Secreted protein</fullName>
    </recommendedName>
</protein>
<dbReference type="EMBL" id="JAPMKV010000001">
    <property type="protein sequence ID" value="MCX7444180.1"/>
    <property type="molecule type" value="Genomic_DNA"/>
</dbReference>
<gene>
    <name evidence="1" type="ORF">OS125_02815</name>
</gene>
<sequence length="104" mass="10867">MSTSLTLLLSTATVTELTATSRGATVVFTDIRSLYLPAGGWGPRSFSRSVRAVLIVDPLIMPATTGSVTVSTGVPAHRIVYGSKVGSPQKTSSTTCLALRVTLR</sequence>
<organism evidence="1 2">
    <name type="scientific">Corynebacterium pygosceleis</name>
    <dbReference type="NCBI Taxonomy" id="2800406"/>
    <lineage>
        <taxon>Bacteria</taxon>
        <taxon>Bacillati</taxon>
        <taxon>Actinomycetota</taxon>
        <taxon>Actinomycetes</taxon>
        <taxon>Mycobacteriales</taxon>
        <taxon>Corynebacteriaceae</taxon>
        <taxon>Corynebacterium</taxon>
    </lineage>
</organism>
<dbReference type="RefSeq" id="WP_267186217.1">
    <property type="nucleotide sequence ID" value="NZ_JAPMKV010000001.1"/>
</dbReference>
<dbReference type="Proteomes" id="UP001081709">
    <property type="component" value="Unassembled WGS sequence"/>
</dbReference>
<proteinExistence type="predicted"/>
<comment type="caution">
    <text evidence="1">The sequence shown here is derived from an EMBL/GenBank/DDBJ whole genome shotgun (WGS) entry which is preliminary data.</text>
</comment>
<name>A0ABT3WPN2_9CORY</name>
<accession>A0ABT3WPN2</accession>
<evidence type="ECO:0008006" key="3">
    <source>
        <dbReference type="Google" id="ProtNLM"/>
    </source>
</evidence>